<evidence type="ECO:0000256" key="1">
    <source>
        <dbReference type="SAM" id="SignalP"/>
    </source>
</evidence>
<dbReference type="Proteomes" id="UP001164116">
    <property type="component" value="Chromosome"/>
</dbReference>
<dbReference type="RefSeq" id="WP_266248768.1">
    <property type="nucleotide sequence ID" value="NZ_CP112866.1"/>
</dbReference>
<accession>A0ABY6Q9N7</accession>
<dbReference type="Gene3D" id="2.30.140.50">
    <property type="entry name" value="Protein of unknown function DUF2790"/>
    <property type="match status" value="1"/>
</dbReference>
<dbReference type="Pfam" id="PF10976">
    <property type="entry name" value="DUF2790"/>
    <property type="match status" value="1"/>
</dbReference>
<name>A0ABY6Q9N7_9PSED</name>
<proteinExistence type="predicted"/>
<feature type="signal peptide" evidence="1">
    <location>
        <begin position="1"/>
        <end position="25"/>
    </location>
</feature>
<evidence type="ECO:0000313" key="3">
    <source>
        <dbReference type="Proteomes" id="UP001164116"/>
    </source>
</evidence>
<evidence type="ECO:0000313" key="2">
    <source>
        <dbReference type="EMBL" id="UZW16694.1"/>
    </source>
</evidence>
<dbReference type="EMBL" id="CP112866">
    <property type="protein sequence ID" value="UZW16694.1"/>
    <property type="molecule type" value="Genomic_DNA"/>
</dbReference>
<gene>
    <name evidence="2" type="ORF">OSC50_14935</name>
</gene>
<protein>
    <submittedName>
        <fullName evidence="2">DUF2790 domain-containing protein</fullName>
    </submittedName>
</protein>
<feature type="chain" id="PRO_5046447521" evidence="1">
    <location>
        <begin position="26"/>
        <end position="88"/>
    </location>
</feature>
<keyword evidence="3" id="KW-1185">Reference proteome</keyword>
<sequence>MNHSKALYAACLFAALNLCTLSARAQASANEQTYTYGTHLDIRKVLSITEDAGPSCGVVGARMTYLDSHGTEQVLNYQKVSDTCIGDN</sequence>
<dbReference type="InterPro" id="IPR021245">
    <property type="entry name" value="DUF2790"/>
</dbReference>
<reference evidence="2" key="1">
    <citation type="submission" date="2022-11" db="EMBL/GenBank/DDBJ databases">
        <title>Taxonomic description of a new Pseudomonas species.</title>
        <authorList>
            <person name="Tambong J.T."/>
        </authorList>
    </citation>
    <scope>NUCLEOTIDE SEQUENCE</scope>
    <source>
        <strain evidence="2">S1Bt42</strain>
    </source>
</reference>
<keyword evidence="1" id="KW-0732">Signal</keyword>
<organism evidence="2 3">
    <name type="scientific">Pseudomonas quebecensis</name>
    <dbReference type="NCBI Taxonomy" id="2995174"/>
    <lineage>
        <taxon>Bacteria</taxon>
        <taxon>Pseudomonadati</taxon>
        <taxon>Pseudomonadota</taxon>
        <taxon>Gammaproteobacteria</taxon>
        <taxon>Pseudomonadales</taxon>
        <taxon>Pseudomonadaceae</taxon>
        <taxon>Pseudomonas</taxon>
    </lineage>
</organism>